<dbReference type="Pfam" id="PF00117">
    <property type="entry name" value="GATase"/>
    <property type="match status" value="1"/>
</dbReference>
<dbReference type="Proteomes" id="UP000019276">
    <property type="component" value="Unassembled WGS sequence"/>
</dbReference>
<dbReference type="EMBL" id="ARZY01000023">
    <property type="protein sequence ID" value="EWH09496.1"/>
    <property type="molecule type" value="Genomic_DNA"/>
</dbReference>
<dbReference type="PANTHER" id="PTHR43235">
    <property type="entry name" value="GLUTAMINE AMIDOTRANSFERASE PB2B2.05-RELATED"/>
    <property type="match status" value="1"/>
</dbReference>
<reference evidence="2 3" key="1">
    <citation type="journal article" date="2014" name="Genome Announc.">
        <title>Draft Genome Sequence of the Agar-Degrading Bacterium Catenovulum sp. Strain DS-2, Isolated from Intestines of Haliotis diversicolor.</title>
        <authorList>
            <person name="Shan D."/>
            <person name="Li X."/>
            <person name="Gu Z."/>
            <person name="Wei G."/>
            <person name="Gao Z."/>
            <person name="Shao Z."/>
        </authorList>
    </citation>
    <scope>NUCLEOTIDE SEQUENCE [LARGE SCALE GENOMIC DNA]</scope>
    <source>
        <strain evidence="2 3">DS-2</strain>
    </source>
</reference>
<sequence>MRQDYIKDYGEYRDSIDNTWFKFLHQCNLTPCLLPNDSMLAEQIIQNTNFDGILLTGGGEYDTKLSDERSKIEHKLLSIALTYKIPLIGVCRGMQAIQQYFGMQLYPVQGQVTPTQSIKFNNQIVQVNSYHTLGTTQTNQDLIVKAIGLDNIIKSVSHISAPIEGIMWHPERNVNFSEIDIQLFKSRYNQ</sequence>
<keyword evidence="2" id="KW-0378">Hydrolase</keyword>
<name>W7QBW8_9ALTE</name>
<proteinExistence type="predicted"/>
<dbReference type="Gene3D" id="3.40.50.880">
    <property type="match status" value="1"/>
</dbReference>
<keyword evidence="3" id="KW-1185">Reference proteome</keyword>
<evidence type="ECO:0000313" key="2">
    <source>
        <dbReference type="EMBL" id="EWH09496.1"/>
    </source>
</evidence>
<dbReference type="InterPro" id="IPR029062">
    <property type="entry name" value="Class_I_gatase-like"/>
</dbReference>
<dbReference type="AlphaFoldDB" id="W7QBW8"/>
<dbReference type="PANTHER" id="PTHR43235:SF1">
    <property type="entry name" value="GLUTAMINE AMIDOTRANSFERASE PB2B2.05-RELATED"/>
    <property type="match status" value="1"/>
</dbReference>
<protein>
    <submittedName>
        <fullName evidence="2">Putative gamma-glutamyl-gamma-aminobutyrate hydrolase</fullName>
    </submittedName>
</protein>
<dbReference type="SUPFAM" id="SSF52317">
    <property type="entry name" value="Class I glutamine amidotransferase-like"/>
    <property type="match status" value="1"/>
</dbReference>
<feature type="domain" description="Glutamine amidotransferase" evidence="1">
    <location>
        <begin position="14"/>
        <end position="172"/>
    </location>
</feature>
<dbReference type="eggNOG" id="COG2071">
    <property type="taxonomic scope" value="Bacteria"/>
</dbReference>
<accession>W7QBW8</accession>
<evidence type="ECO:0000313" key="3">
    <source>
        <dbReference type="Proteomes" id="UP000019276"/>
    </source>
</evidence>
<comment type="caution">
    <text evidence="2">The sequence shown here is derived from an EMBL/GenBank/DDBJ whole genome shotgun (WGS) entry which is preliminary data.</text>
</comment>
<dbReference type="GO" id="GO:0016811">
    <property type="term" value="F:hydrolase activity, acting on carbon-nitrogen (but not peptide) bonds, in linear amides"/>
    <property type="evidence" value="ECO:0007669"/>
    <property type="project" value="InterPro"/>
</dbReference>
<dbReference type="GO" id="GO:0005829">
    <property type="term" value="C:cytosol"/>
    <property type="evidence" value="ECO:0007669"/>
    <property type="project" value="TreeGrafter"/>
</dbReference>
<gene>
    <name evidence="2" type="ORF">DS2_12468</name>
</gene>
<dbReference type="InterPro" id="IPR017926">
    <property type="entry name" value="GATASE"/>
</dbReference>
<dbReference type="PROSITE" id="PS51273">
    <property type="entry name" value="GATASE_TYPE_1"/>
    <property type="match status" value="1"/>
</dbReference>
<evidence type="ECO:0000259" key="1">
    <source>
        <dbReference type="Pfam" id="PF00117"/>
    </source>
</evidence>
<dbReference type="InterPro" id="IPR044668">
    <property type="entry name" value="PuuD-like"/>
</dbReference>
<organism evidence="2 3">
    <name type="scientific">Catenovulum agarivorans DS-2</name>
    <dbReference type="NCBI Taxonomy" id="1328313"/>
    <lineage>
        <taxon>Bacteria</taxon>
        <taxon>Pseudomonadati</taxon>
        <taxon>Pseudomonadota</taxon>
        <taxon>Gammaproteobacteria</taxon>
        <taxon>Alteromonadales</taxon>
        <taxon>Alteromonadaceae</taxon>
        <taxon>Catenovulum</taxon>
    </lineage>
</organism>
<dbReference type="STRING" id="1328313.DS2_12468"/>